<sequence>MSRVDSALSLTASSVPTTGAPNSVFSMTSDPIISSQTHQGMLRMERNMDDMSPGDYGMQNFMRMFRACQNGQMPHMNIIGIHVENTGIPILRQEASIHQNFAGPFAENTMLVHPQIADTPKEYQFSTKGKINLPPLNVNKLPDETLLYMYYNFPKEAYQSLAVHMLQKRGWLYHKRAQGWVRRIITKPPAQITPELGADEGIFAFFNPMTWRSENKRLKIANEEFERFGPISENLLHFYRWKQYETLIPVETRGDTLPQPQQVVAVTPTSEI</sequence>
<accession>A0AC35TQY0</accession>
<evidence type="ECO:0000313" key="1">
    <source>
        <dbReference type="Proteomes" id="UP000095286"/>
    </source>
</evidence>
<dbReference type="Proteomes" id="UP000095286">
    <property type="component" value="Unplaced"/>
</dbReference>
<name>A0AC35TQY0_9BILA</name>
<reference evidence="2" key="1">
    <citation type="submission" date="2016-11" db="UniProtKB">
        <authorList>
            <consortium name="WormBaseParasite"/>
        </authorList>
    </citation>
    <scope>IDENTIFICATION</scope>
    <source>
        <strain evidence="2">KR3021</strain>
    </source>
</reference>
<dbReference type="WBParaSite" id="RSKR_0000339000.1">
    <property type="protein sequence ID" value="RSKR_0000339000.1"/>
    <property type="gene ID" value="RSKR_0000339000"/>
</dbReference>
<proteinExistence type="predicted"/>
<evidence type="ECO:0000313" key="2">
    <source>
        <dbReference type="WBParaSite" id="RSKR_0000339000.1"/>
    </source>
</evidence>
<protein>
    <submittedName>
        <fullName evidence="2">NOT2_3_5 domain-containing protein</fullName>
    </submittedName>
</protein>
<organism evidence="1 2">
    <name type="scientific">Rhabditophanes sp. KR3021</name>
    <dbReference type="NCBI Taxonomy" id="114890"/>
    <lineage>
        <taxon>Eukaryota</taxon>
        <taxon>Metazoa</taxon>
        <taxon>Ecdysozoa</taxon>
        <taxon>Nematoda</taxon>
        <taxon>Chromadorea</taxon>
        <taxon>Rhabditida</taxon>
        <taxon>Tylenchina</taxon>
        <taxon>Panagrolaimomorpha</taxon>
        <taxon>Strongyloidoidea</taxon>
        <taxon>Alloionematidae</taxon>
        <taxon>Rhabditophanes</taxon>
    </lineage>
</organism>